<keyword evidence="6 7" id="KW-0472">Membrane</keyword>
<dbReference type="NCBIfam" id="NF006427">
    <property type="entry name" value="PRK08676.1"/>
    <property type="match status" value="1"/>
</dbReference>
<dbReference type="InterPro" id="IPR001750">
    <property type="entry name" value="ND/Mrp_TM"/>
</dbReference>
<proteinExistence type="predicted"/>
<evidence type="ECO:0000256" key="3">
    <source>
        <dbReference type="ARBA" id="ARBA00022692"/>
    </source>
</evidence>
<evidence type="ECO:0000313" key="9">
    <source>
        <dbReference type="EMBL" id="MPL61512.1"/>
    </source>
</evidence>
<keyword evidence="4 7" id="KW-1133">Transmembrane helix</keyword>
<name>A0A644T5S6_9ZZZZ</name>
<reference evidence="9" key="1">
    <citation type="submission" date="2019-08" db="EMBL/GenBank/DDBJ databases">
        <authorList>
            <person name="Kucharzyk K."/>
            <person name="Murdoch R.W."/>
            <person name="Higgins S."/>
            <person name="Loffler F."/>
        </authorList>
    </citation>
    <scope>NUCLEOTIDE SEQUENCE</scope>
</reference>
<accession>A0A644T5S6</accession>
<protein>
    <submittedName>
        <fullName evidence="9">NAD(P)H-quinone oxidoreductase subunit 2, chloroplastic</fullName>
        <ecNumber evidence="9">1.6.5.11</ecNumber>
    </submittedName>
</protein>
<feature type="transmembrane region" description="Helical" evidence="7">
    <location>
        <begin position="119"/>
        <end position="136"/>
    </location>
</feature>
<organism evidence="9">
    <name type="scientific">bioreactor metagenome</name>
    <dbReference type="NCBI Taxonomy" id="1076179"/>
    <lineage>
        <taxon>unclassified sequences</taxon>
        <taxon>metagenomes</taxon>
        <taxon>ecological metagenomes</taxon>
    </lineage>
</organism>
<feature type="transmembrane region" description="Helical" evidence="7">
    <location>
        <begin position="81"/>
        <end position="98"/>
    </location>
</feature>
<dbReference type="Pfam" id="PF00361">
    <property type="entry name" value="Proton_antipo_M"/>
    <property type="match status" value="1"/>
</dbReference>
<dbReference type="EC" id="1.6.5.11" evidence="9"/>
<feature type="transmembrane region" description="Helical" evidence="7">
    <location>
        <begin position="385"/>
        <end position="407"/>
    </location>
</feature>
<dbReference type="EMBL" id="VSSQ01000015">
    <property type="protein sequence ID" value="MPL61512.1"/>
    <property type="molecule type" value="Genomic_DNA"/>
</dbReference>
<feature type="transmembrane region" description="Helical" evidence="7">
    <location>
        <begin position="12"/>
        <end position="29"/>
    </location>
</feature>
<sequence>MVQEKVMENLILLAYILPSLILGGGLLGLRLVRGSLSPKMLAGFSLGHGLWHLGLSLWVLLALPLPHYFMESRYLFIDRLGIFQVLIASVVFILAALYSRGYVSHLISNKELDTENLPVFYLGFNLLLSVITFAFFANNLALFWLFLELSTLFSALLIATLNARDNLVAALKYIFIASTAMIFAFIGLIILFSLTRQVSGTGTLNWDELAGLAPLLSPSVLGLSALLILTGLLAKSGLVPLHNWLPAAYAKAPSVVTALMSATVLNIGIVGILRLSALLRQSQIGETFSNVLIGLGILSIGVAAFSMLSRRNLKKLIGFSSIEHMGIMLLAIGIGTPLAVFWMLFHTLAHSLVKSGLFFSAGIIRRQYGSDRFDRIFDIFRLQPVAAWGVIIGSAAITGMPLFPVFLSELNILIQLGGISVWLVLAVLFCLLLVASSFATFLLKAFTRSEQTADRPVFRTPLSMKLPVYVIMAGVVILGVFQPPVLADFLSQIVKGLGF</sequence>
<evidence type="ECO:0000256" key="5">
    <source>
        <dbReference type="ARBA" id="ARBA00023002"/>
    </source>
</evidence>
<feature type="transmembrane region" description="Helical" evidence="7">
    <location>
        <begin position="173"/>
        <end position="195"/>
    </location>
</feature>
<comment type="caution">
    <text evidence="9">The sequence shown here is derived from an EMBL/GenBank/DDBJ whole genome shotgun (WGS) entry which is preliminary data.</text>
</comment>
<evidence type="ECO:0000256" key="6">
    <source>
        <dbReference type="ARBA" id="ARBA00023136"/>
    </source>
</evidence>
<feature type="domain" description="NADH:quinone oxidoreductase/Mrp antiporter transmembrane" evidence="8">
    <location>
        <begin position="137"/>
        <end position="429"/>
    </location>
</feature>
<gene>
    <name evidence="9" type="primary">ndhB_7</name>
    <name evidence="9" type="ORF">SDC9_07088</name>
</gene>
<keyword evidence="3 7" id="KW-0812">Transmembrane</keyword>
<feature type="transmembrane region" description="Helical" evidence="7">
    <location>
        <begin position="215"/>
        <end position="234"/>
    </location>
</feature>
<evidence type="ECO:0000256" key="4">
    <source>
        <dbReference type="ARBA" id="ARBA00022989"/>
    </source>
</evidence>
<feature type="transmembrane region" description="Helical" evidence="7">
    <location>
        <begin position="41"/>
        <end position="61"/>
    </location>
</feature>
<dbReference type="PRINTS" id="PR01434">
    <property type="entry name" value="NADHDHGNASE5"/>
</dbReference>
<dbReference type="PANTHER" id="PTHR42682:SF5">
    <property type="entry name" value="HYDROGENASE-4 COMPONENT F"/>
    <property type="match status" value="1"/>
</dbReference>
<evidence type="ECO:0000256" key="2">
    <source>
        <dbReference type="ARBA" id="ARBA00022475"/>
    </source>
</evidence>
<dbReference type="GO" id="GO:0005886">
    <property type="term" value="C:plasma membrane"/>
    <property type="evidence" value="ECO:0007669"/>
    <property type="project" value="UniProtKB-SubCell"/>
</dbReference>
<feature type="transmembrane region" description="Helical" evidence="7">
    <location>
        <begin position="142"/>
        <end position="161"/>
    </location>
</feature>
<comment type="subcellular location">
    <subcellularLocation>
        <location evidence="1">Cell membrane</location>
        <topology evidence="1">Multi-pass membrane protein</topology>
    </subcellularLocation>
</comment>
<dbReference type="GO" id="GO:0016491">
    <property type="term" value="F:oxidoreductase activity"/>
    <property type="evidence" value="ECO:0007669"/>
    <property type="project" value="UniProtKB-KW"/>
</dbReference>
<feature type="transmembrane region" description="Helical" evidence="7">
    <location>
        <begin position="419"/>
        <end position="443"/>
    </location>
</feature>
<evidence type="ECO:0000256" key="1">
    <source>
        <dbReference type="ARBA" id="ARBA00004651"/>
    </source>
</evidence>
<evidence type="ECO:0000256" key="7">
    <source>
        <dbReference type="SAM" id="Phobius"/>
    </source>
</evidence>
<feature type="transmembrane region" description="Helical" evidence="7">
    <location>
        <begin position="316"/>
        <end position="334"/>
    </location>
</feature>
<feature type="transmembrane region" description="Helical" evidence="7">
    <location>
        <begin position="340"/>
        <end position="364"/>
    </location>
</feature>
<dbReference type="AlphaFoldDB" id="A0A644T5S6"/>
<dbReference type="PANTHER" id="PTHR42682">
    <property type="entry name" value="HYDROGENASE-4 COMPONENT F"/>
    <property type="match status" value="1"/>
</dbReference>
<feature type="transmembrane region" description="Helical" evidence="7">
    <location>
        <begin position="255"/>
        <end position="279"/>
    </location>
</feature>
<feature type="transmembrane region" description="Helical" evidence="7">
    <location>
        <begin position="291"/>
        <end position="309"/>
    </location>
</feature>
<dbReference type="InterPro" id="IPR052175">
    <property type="entry name" value="ComplexI-like_HydComp"/>
</dbReference>
<keyword evidence="5 9" id="KW-0560">Oxidoreductase</keyword>
<feature type="transmembrane region" description="Helical" evidence="7">
    <location>
        <begin position="464"/>
        <end position="481"/>
    </location>
</feature>
<evidence type="ECO:0000259" key="8">
    <source>
        <dbReference type="Pfam" id="PF00361"/>
    </source>
</evidence>
<keyword evidence="2" id="KW-1003">Cell membrane</keyword>